<dbReference type="InterPro" id="IPR005651">
    <property type="entry name" value="Trm112-like"/>
</dbReference>
<name>A0A7J3JSE9_9CREN</name>
<protein>
    <submittedName>
        <fullName evidence="1">Trm112 family protein</fullName>
    </submittedName>
</protein>
<dbReference type="SUPFAM" id="SSF158997">
    <property type="entry name" value="Trm112p-like"/>
    <property type="match status" value="1"/>
</dbReference>
<gene>
    <name evidence="1" type="ORF">ENU30_08130</name>
</gene>
<dbReference type="EMBL" id="DTBZ01000152">
    <property type="protein sequence ID" value="HGQ18921.1"/>
    <property type="molecule type" value="Genomic_DNA"/>
</dbReference>
<organism evidence="1">
    <name type="scientific">Ignisphaera aggregans</name>
    <dbReference type="NCBI Taxonomy" id="334771"/>
    <lineage>
        <taxon>Archaea</taxon>
        <taxon>Thermoproteota</taxon>
        <taxon>Thermoprotei</taxon>
        <taxon>Desulfurococcales</taxon>
        <taxon>Desulfurococcaceae</taxon>
        <taxon>Ignisphaera</taxon>
    </lineage>
</organism>
<dbReference type="Pfam" id="PF03966">
    <property type="entry name" value="Trm112p"/>
    <property type="match status" value="1"/>
</dbReference>
<proteinExistence type="predicted"/>
<dbReference type="AlphaFoldDB" id="A0A7J3JSE9"/>
<sequence>MKYRLLNYLACPYCKDKGFPLVLIVFELNKYENRSLPQDMRRPLCDLYCAYISRYVKDLNDTPCDECIKYEVKVGVLYCNNCNRWYPIIDEIPRILPDNYRKKEEEIQFLRLYQDKLSENIKLHGKPYNLVENSDEKPLT</sequence>
<evidence type="ECO:0000313" key="1">
    <source>
        <dbReference type="EMBL" id="HGQ18921.1"/>
    </source>
</evidence>
<comment type="caution">
    <text evidence="1">The sequence shown here is derived from an EMBL/GenBank/DDBJ whole genome shotgun (WGS) entry which is preliminary data.</text>
</comment>
<accession>A0A7J3JSE9</accession>
<reference evidence="1" key="1">
    <citation type="journal article" date="2020" name="mSystems">
        <title>Genome- and Community-Level Interaction Insights into Carbon Utilization and Element Cycling Functions of Hydrothermarchaeota in Hydrothermal Sediment.</title>
        <authorList>
            <person name="Zhou Z."/>
            <person name="Liu Y."/>
            <person name="Xu W."/>
            <person name="Pan J."/>
            <person name="Luo Z.H."/>
            <person name="Li M."/>
        </authorList>
    </citation>
    <scope>NUCLEOTIDE SEQUENCE [LARGE SCALE GENOMIC DNA]</scope>
    <source>
        <strain evidence="1">SpSt-657</strain>
    </source>
</reference>
<dbReference type="Gene3D" id="2.20.25.10">
    <property type="match status" value="1"/>
</dbReference>